<evidence type="ECO:0000313" key="3">
    <source>
        <dbReference type="Proteomes" id="UP000236884"/>
    </source>
</evidence>
<feature type="transmembrane region" description="Helical" evidence="1">
    <location>
        <begin position="73"/>
        <end position="92"/>
    </location>
</feature>
<proteinExistence type="predicted"/>
<dbReference type="AlphaFoldDB" id="A0A0S3PXQ4"/>
<evidence type="ECO:0000313" key="2">
    <source>
        <dbReference type="EMBL" id="BAT60675.1"/>
    </source>
</evidence>
<feature type="transmembrane region" description="Helical" evidence="1">
    <location>
        <begin position="12"/>
        <end position="31"/>
    </location>
</feature>
<evidence type="ECO:0000256" key="1">
    <source>
        <dbReference type="SAM" id="Phobius"/>
    </source>
</evidence>
<dbReference type="RefSeq" id="WP_096357108.1">
    <property type="nucleotide sequence ID" value="NZ_AP014946.1"/>
</dbReference>
<dbReference type="Proteomes" id="UP000236884">
    <property type="component" value="Chromosome"/>
</dbReference>
<gene>
    <name evidence="2" type="ORF">GJW-30_1_03224</name>
</gene>
<keyword evidence="1" id="KW-0812">Transmembrane</keyword>
<keyword evidence="3" id="KW-1185">Reference proteome</keyword>
<keyword evidence="1" id="KW-0472">Membrane</keyword>
<dbReference type="InterPro" id="IPR018750">
    <property type="entry name" value="DUF2306_membrane"/>
</dbReference>
<protein>
    <recommendedName>
        <fullName evidence="4">DUF2306 domain-containing protein</fullName>
    </recommendedName>
</protein>
<keyword evidence="1" id="KW-1133">Transmembrane helix</keyword>
<feature type="transmembrane region" description="Helical" evidence="1">
    <location>
        <begin position="43"/>
        <end position="61"/>
    </location>
</feature>
<organism evidence="2 3">
    <name type="scientific">Variibacter gotjawalensis</name>
    <dbReference type="NCBI Taxonomy" id="1333996"/>
    <lineage>
        <taxon>Bacteria</taxon>
        <taxon>Pseudomonadati</taxon>
        <taxon>Pseudomonadota</taxon>
        <taxon>Alphaproteobacteria</taxon>
        <taxon>Hyphomicrobiales</taxon>
        <taxon>Nitrobacteraceae</taxon>
        <taxon>Variibacter</taxon>
    </lineage>
</organism>
<dbReference type="Pfam" id="PF10067">
    <property type="entry name" value="DUF2306"/>
    <property type="match status" value="1"/>
</dbReference>
<evidence type="ECO:0008006" key="4">
    <source>
        <dbReference type="Google" id="ProtNLM"/>
    </source>
</evidence>
<accession>A0A0S3PXQ4</accession>
<feature type="transmembrane region" description="Helical" evidence="1">
    <location>
        <begin position="104"/>
        <end position="124"/>
    </location>
</feature>
<sequence length="132" mass="14417">MSLQPLLAASPAIQAHAFAAMSAFVLGAVQLAAPKGTLPHRTLGWIWAALMLIVAVSSFWIQEIRLFGPWSPIHILSIISLISLPAGLWYAHRHNVRGHRITMISLYVGALIIAGIFTFMPGRIMHRVVFGA</sequence>
<dbReference type="OrthoDB" id="9815686at2"/>
<reference evidence="2 3" key="1">
    <citation type="submission" date="2015-08" db="EMBL/GenBank/DDBJ databases">
        <title>Investigation of the bacterial diversity of lava forest soil.</title>
        <authorList>
            <person name="Lee J.S."/>
        </authorList>
    </citation>
    <scope>NUCLEOTIDE SEQUENCE [LARGE SCALE GENOMIC DNA]</scope>
    <source>
        <strain evidence="2 3">GJW-30</strain>
    </source>
</reference>
<name>A0A0S3PXQ4_9BRAD</name>
<dbReference type="KEGG" id="vgo:GJW-30_1_03224"/>
<dbReference type="EMBL" id="AP014946">
    <property type="protein sequence ID" value="BAT60675.1"/>
    <property type="molecule type" value="Genomic_DNA"/>
</dbReference>